<dbReference type="InterPro" id="IPR043504">
    <property type="entry name" value="Peptidase_S1_PA_chymotrypsin"/>
</dbReference>
<evidence type="ECO:0000256" key="3">
    <source>
        <dbReference type="ARBA" id="ARBA00022729"/>
    </source>
</evidence>
<dbReference type="InterPro" id="IPR033116">
    <property type="entry name" value="TRYPSIN_SER"/>
</dbReference>
<dbReference type="PROSITE" id="PS00134">
    <property type="entry name" value="TRYPSIN_HIS"/>
    <property type="match status" value="1"/>
</dbReference>
<name>A0A8C4RRT6_ERPCA</name>
<comment type="catalytic activity">
    <reaction evidence="7">
        <text>Preferential cleavage: Arg-|-Xaa, Lys-|-Xaa.</text>
        <dbReference type="EC" id="3.4.21.4"/>
    </reaction>
</comment>
<feature type="chain" id="PRO_5034901638" description="trypsin" evidence="10">
    <location>
        <begin position="22"/>
        <end position="262"/>
    </location>
</feature>
<reference evidence="12" key="1">
    <citation type="submission" date="2021-06" db="EMBL/GenBank/DDBJ databases">
        <authorList>
            <consortium name="Wellcome Sanger Institute Data Sharing"/>
        </authorList>
    </citation>
    <scope>NUCLEOTIDE SEQUENCE [LARGE SCALE GENOMIC DNA]</scope>
</reference>
<evidence type="ECO:0000256" key="10">
    <source>
        <dbReference type="SAM" id="SignalP"/>
    </source>
</evidence>
<evidence type="ECO:0000256" key="1">
    <source>
        <dbReference type="ARBA" id="ARBA00004239"/>
    </source>
</evidence>
<evidence type="ECO:0000256" key="2">
    <source>
        <dbReference type="ARBA" id="ARBA00022670"/>
    </source>
</evidence>
<evidence type="ECO:0000259" key="11">
    <source>
        <dbReference type="PROSITE" id="PS50240"/>
    </source>
</evidence>
<dbReference type="InterPro" id="IPR018114">
    <property type="entry name" value="TRYPSIN_HIS"/>
</dbReference>
<dbReference type="PRINTS" id="PR00722">
    <property type="entry name" value="CHYMOTRYPSIN"/>
</dbReference>
<reference evidence="12" key="2">
    <citation type="submission" date="2025-08" db="UniProtKB">
        <authorList>
            <consortium name="Ensembl"/>
        </authorList>
    </citation>
    <scope>IDENTIFICATION</scope>
</reference>
<dbReference type="GO" id="GO:0005615">
    <property type="term" value="C:extracellular space"/>
    <property type="evidence" value="ECO:0007669"/>
    <property type="project" value="TreeGrafter"/>
</dbReference>
<keyword evidence="6" id="KW-1015">Disulfide bond</keyword>
<keyword evidence="5 9" id="KW-0720">Serine protease</keyword>
<sequence>MKKKVLMKKMAVFSLLVVAYAFVSHEGDCFEIVGGREVLPHSRPYMAYLNTLCGGALIKPNWVLSAAHCKKLKNIQVTLGAHSRNKNENTKQKFQVKTVVVHPHFNSTTYSNDLMLLQLNQSAALNKFVSTLPLPHSGKDVKAGIKCSVAGWGALRFGNQMEDKLREVNVTIIDRQTCNGPDYYEQFEISRSMLCAGDPKGGKDSCWGDSGSPLLCYEGYDLIYRGIVSFGINCGVAHKPGVYTLLTEEYLRWIQQTIQHYE</sequence>
<dbReference type="InterPro" id="IPR001314">
    <property type="entry name" value="Peptidase_S1A"/>
</dbReference>
<evidence type="ECO:0000256" key="4">
    <source>
        <dbReference type="ARBA" id="ARBA00022801"/>
    </source>
</evidence>
<dbReference type="SMART" id="SM00020">
    <property type="entry name" value="Tryp_SPc"/>
    <property type="match status" value="1"/>
</dbReference>
<dbReference type="FunFam" id="2.40.10.10:FF:000120">
    <property type="entry name" value="Putative serine protease"/>
    <property type="match status" value="1"/>
</dbReference>
<dbReference type="InterPro" id="IPR009003">
    <property type="entry name" value="Peptidase_S1_PA"/>
</dbReference>
<organism evidence="12 13">
    <name type="scientific">Erpetoichthys calabaricus</name>
    <name type="common">Rope fish</name>
    <name type="synonym">Calamoichthys calabaricus</name>
    <dbReference type="NCBI Taxonomy" id="27687"/>
    <lineage>
        <taxon>Eukaryota</taxon>
        <taxon>Metazoa</taxon>
        <taxon>Chordata</taxon>
        <taxon>Craniata</taxon>
        <taxon>Vertebrata</taxon>
        <taxon>Euteleostomi</taxon>
        <taxon>Actinopterygii</taxon>
        <taxon>Polypteriformes</taxon>
        <taxon>Polypteridae</taxon>
        <taxon>Erpetoichthys</taxon>
    </lineage>
</organism>
<keyword evidence="13" id="KW-1185">Reference proteome</keyword>
<dbReference type="Proteomes" id="UP000694620">
    <property type="component" value="Chromosome 5"/>
</dbReference>
<dbReference type="GeneTree" id="ENSGT00940000159928"/>
<feature type="domain" description="Peptidase S1" evidence="11">
    <location>
        <begin position="32"/>
        <end position="259"/>
    </location>
</feature>
<gene>
    <name evidence="12" type="primary">GZMA</name>
</gene>
<evidence type="ECO:0000256" key="8">
    <source>
        <dbReference type="ARBA" id="ARBA00038868"/>
    </source>
</evidence>
<dbReference type="InterPro" id="IPR001254">
    <property type="entry name" value="Trypsin_dom"/>
</dbReference>
<dbReference type="Ensembl" id="ENSECRT00000006034.1">
    <property type="protein sequence ID" value="ENSECRP00000005935.1"/>
    <property type="gene ID" value="ENSECRG00000003969.1"/>
</dbReference>
<accession>A0A8C4RRT6</accession>
<dbReference type="Gene3D" id="2.40.10.10">
    <property type="entry name" value="Trypsin-like serine proteases"/>
    <property type="match status" value="2"/>
</dbReference>
<evidence type="ECO:0000256" key="5">
    <source>
        <dbReference type="ARBA" id="ARBA00022825"/>
    </source>
</evidence>
<feature type="signal peptide" evidence="10">
    <location>
        <begin position="1"/>
        <end position="21"/>
    </location>
</feature>
<dbReference type="OrthoDB" id="6755574at2759"/>
<proteinExistence type="predicted"/>
<dbReference type="PROSITE" id="PS00135">
    <property type="entry name" value="TRYPSIN_SER"/>
    <property type="match status" value="1"/>
</dbReference>
<dbReference type="PROSITE" id="PS50240">
    <property type="entry name" value="TRYPSIN_DOM"/>
    <property type="match status" value="1"/>
</dbReference>
<reference evidence="12" key="3">
    <citation type="submission" date="2025-09" db="UniProtKB">
        <authorList>
            <consortium name="Ensembl"/>
        </authorList>
    </citation>
    <scope>IDENTIFICATION</scope>
</reference>
<evidence type="ECO:0000256" key="9">
    <source>
        <dbReference type="RuleBase" id="RU363034"/>
    </source>
</evidence>
<dbReference type="PANTHER" id="PTHR24264:SF58">
    <property type="entry name" value="SI:DKEY-33M11.8-RELATED"/>
    <property type="match status" value="1"/>
</dbReference>
<keyword evidence="2 9" id="KW-0645">Protease</keyword>
<dbReference type="CDD" id="cd00190">
    <property type="entry name" value="Tryp_SPc"/>
    <property type="match status" value="1"/>
</dbReference>
<dbReference type="SUPFAM" id="SSF50494">
    <property type="entry name" value="Trypsin-like serine proteases"/>
    <property type="match status" value="1"/>
</dbReference>
<keyword evidence="3 10" id="KW-0732">Signal</keyword>
<dbReference type="Pfam" id="PF00089">
    <property type="entry name" value="Trypsin"/>
    <property type="match status" value="1"/>
</dbReference>
<keyword evidence="4 9" id="KW-0378">Hydrolase</keyword>
<dbReference type="EC" id="3.4.21.4" evidence="8"/>
<dbReference type="GO" id="GO:0006508">
    <property type="term" value="P:proteolysis"/>
    <property type="evidence" value="ECO:0007669"/>
    <property type="project" value="UniProtKB-KW"/>
</dbReference>
<evidence type="ECO:0000256" key="6">
    <source>
        <dbReference type="ARBA" id="ARBA00023157"/>
    </source>
</evidence>
<protein>
    <recommendedName>
        <fullName evidence="8">trypsin</fullName>
        <ecNumber evidence="8">3.4.21.4</ecNumber>
    </recommendedName>
</protein>
<evidence type="ECO:0000256" key="7">
    <source>
        <dbReference type="ARBA" id="ARBA00036320"/>
    </source>
</evidence>
<comment type="subcellular location">
    <subcellularLocation>
        <location evidence="1">Secreted</location>
        <location evidence="1">Extracellular space</location>
    </subcellularLocation>
</comment>
<dbReference type="GO" id="GO:0004252">
    <property type="term" value="F:serine-type endopeptidase activity"/>
    <property type="evidence" value="ECO:0007669"/>
    <property type="project" value="UniProtKB-EC"/>
</dbReference>
<dbReference type="AlphaFoldDB" id="A0A8C4RRT6"/>
<evidence type="ECO:0000313" key="13">
    <source>
        <dbReference type="Proteomes" id="UP000694620"/>
    </source>
</evidence>
<evidence type="ECO:0000313" key="12">
    <source>
        <dbReference type="Ensembl" id="ENSECRP00000005935.1"/>
    </source>
</evidence>
<dbReference type="PANTHER" id="PTHR24264">
    <property type="entry name" value="TRYPSIN-RELATED"/>
    <property type="match status" value="1"/>
</dbReference>
<dbReference type="InterPro" id="IPR050127">
    <property type="entry name" value="Serine_Proteases_S1"/>
</dbReference>